<dbReference type="RefSeq" id="XP_695130.5">
    <property type="nucleotide sequence ID" value="XM_690038.9"/>
</dbReference>
<evidence type="ECO:0000256" key="4">
    <source>
        <dbReference type="PROSITE-ProRule" id="PRU00600"/>
    </source>
</evidence>
<organism evidence="7">
    <name type="scientific">Danio rerio</name>
    <name type="common">Zebrafish</name>
    <name type="synonym">Brachydanio rerio</name>
    <dbReference type="NCBI Taxonomy" id="7955"/>
    <lineage>
        <taxon>Eukaryota</taxon>
        <taxon>Metazoa</taxon>
        <taxon>Chordata</taxon>
        <taxon>Craniata</taxon>
        <taxon>Vertebrata</taxon>
        <taxon>Euteleostomi</taxon>
        <taxon>Actinopterygii</taxon>
        <taxon>Neopterygii</taxon>
        <taxon>Teleostei</taxon>
        <taxon>Ostariophysi</taxon>
        <taxon>Cypriniformes</taxon>
        <taxon>Danionidae</taxon>
        <taxon>Danioninae</taxon>
        <taxon>Danio</taxon>
    </lineage>
</organism>
<feature type="compositionally biased region" description="Basic and acidic residues" evidence="5">
    <location>
        <begin position="194"/>
        <end position="215"/>
    </location>
</feature>
<dbReference type="EMBL" id="BX640453">
    <property type="status" value="NOT_ANNOTATED_CDS"/>
    <property type="molecule type" value="Genomic_DNA"/>
</dbReference>
<dbReference type="GO" id="GO:0031431">
    <property type="term" value="C:Dbf4-dependent protein kinase complex"/>
    <property type="evidence" value="ECO:0000318"/>
    <property type="project" value="GO_Central"/>
</dbReference>
<dbReference type="CTD" id="80174"/>
<dbReference type="STRING" id="7955.ENSDARP00000126927"/>
<dbReference type="PROSITE" id="PS51265">
    <property type="entry name" value="ZF_DBF4"/>
    <property type="match status" value="1"/>
</dbReference>
<keyword evidence="3" id="KW-0862">Zinc</keyword>
<dbReference type="GeneTree" id="ENSGT00530000063909"/>
<dbReference type="GO" id="GO:0003676">
    <property type="term" value="F:nucleic acid binding"/>
    <property type="evidence" value="ECO:0007669"/>
    <property type="project" value="InterPro"/>
</dbReference>
<dbReference type="RefSeq" id="XP_695130.5">
    <property type="nucleotide sequence ID" value="XM_690038.10"/>
</dbReference>
<dbReference type="PANTHER" id="PTHR15375:SF24">
    <property type="entry name" value="PROTEIN DBF4 HOMOLOG B"/>
    <property type="match status" value="1"/>
</dbReference>
<evidence type="ECO:0000259" key="6">
    <source>
        <dbReference type="PROSITE" id="PS51265"/>
    </source>
</evidence>
<dbReference type="GO" id="GO:0010571">
    <property type="term" value="P:positive regulation of nuclear cell cycle DNA replication"/>
    <property type="evidence" value="ECO:0000318"/>
    <property type="project" value="GO_Central"/>
</dbReference>
<evidence type="ECO:0000313" key="9">
    <source>
        <dbReference type="RefSeq" id="XP_695130.5"/>
    </source>
</evidence>
<proteinExistence type="predicted"/>
<evidence type="ECO:0000256" key="2">
    <source>
        <dbReference type="ARBA" id="ARBA00022771"/>
    </source>
</evidence>
<dbReference type="InterPro" id="IPR006572">
    <property type="entry name" value="Znf_DBF"/>
</dbReference>
<dbReference type="GeneID" id="566753"/>
<dbReference type="Bgee" id="ENSDARG00000086550">
    <property type="expression patterns" value="Expressed in early embryo and 13 other cell types or tissues"/>
</dbReference>
<evidence type="ECO:0000256" key="5">
    <source>
        <dbReference type="SAM" id="MobiDB-lite"/>
    </source>
</evidence>
<reference evidence="7" key="2">
    <citation type="submission" date="2013-05" db="UniProtKB">
        <authorList>
            <consortium name="Ensembl"/>
        </authorList>
    </citation>
    <scope>IDENTIFICATION</scope>
    <source>
        <strain evidence="7">Tuebingen</strain>
    </source>
</reference>
<dbReference type="KEGG" id="dre:566753"/>
<dbReference type="HOGENOM" id="CLU_341290_0_0_1"/>
<evidence type="ECO:0000313" key="10">
    <source>
        <dbReference type="ZFIN" id="ZDB-GENE-121214-269"/>
    </source>
</evidence>
<dbReference type="eggNOG" id="KOG4139">
    <property type="taxonomic scope" value="Eukaryota"/>
</dbReference>
<reference evidence="7 8" key="1">
    <citation type="journal article" date="2013" name="Nature">
        <title>The zebrafish reference genome sequence and its relationship to the human genome.</title>
        <authorList>
            <consortium name="Genome Reference Consortium Zebrafish"/>
            <person name="Howe K."/>
            <person name="Clark M.D."/>
            <person name="Torroja C.F."/>
            <person name="Torrance J."/>
            <person name="Berthelot C."/>
            <person name="Muffato M."/>
            <person name="Collins J.E."/>
            <person name="Humphray S."/>
            <person name="McLaren K."/>
            <person name="Matthews L."/>
            <person name="McLaren S."/>
            <person name="Sealy I."/>
            <person name="Caccamo M."/>
            <person name="Churcher C."/>
            <person name="Scott C."/>
            <person name="Barrett J.C."/>
            <person name="Koch R."/>
            <person name="Rauch G.J."/>
            <person name="White S."/>
            <person name="Chow W."/>
            <person name="Kilian B."/>
            <person name="Quintais L.T."/>
            <person name="Guerra-Assuncao J.A."/>
            <person name="Zhou Y."/>
            <person name="Gu Y."/>
            <person name="Yen J."/>
            <person name="Vogel J.H."/>
            <person name="Eyre T."/>
            <person name="Redmond S."/>
            <person name="Banerjee R."/>
            <person name="Chi J."/>
            <person name="Fu B."/>
            <person name="Langley E."/>
            <person name="Maguire S.F."/>
            <person name="Laird G.K."/>
            <person name="Lloyd D."/>
            <person name="Kenyon E."/>
            <person name="Donaldson S."/>
            <person name="Sehra H."/>
            <person name="Almeida-King J."/>
            <person name="Loveland J."/>
            <person name="Trevanion S."/>
            <person name="Jones M."/>
            <person name="Quail M."/>
            <person name="Willey D."/>
            <person name="Hunt A."/>
            <person name="Burton J."/>
            <person name="Sims S."/>
            <person name="McLay K."/>
            <person name="Plumb B."/>
            <person name="Davis J."/>
            <person name="Clee C."/>
            <person name="Oliver K."/>
            <person name="Clark R."/>
            <person name="Riddle C."/>
            <person name="Elliot D."/>
            <person name="Eliott D."/>
            <person name="Threadgold G."/>
            <person name="Harden G."/>
            <person name="Ware D."/>
            <person name="Begum S."/>
            <person name="Mortimore B."/>
            <person name="Mortimer B."/>
            <person name="Kerry G."/>
            <person name="Heath P."/>
            <person name="Phillimore B."/>
            <person name="Tracey A."/>
            <person name="Corby N."/>
            <person name="Dunn M."/>
            <person name="Johnson C."/>
            <person name="Wood J."/>
            <person name="Clark S."/>
            <person name="Pelan S."/>
            <person name="Griffiths G."/>
            <person name="Smith M."/>
            <person name="Glithero R."/>
            <person name="Howden P."/>
            <person name="Barker N."/>
            <person name="Lloyd C."/>
            <person name="Stevens C."/>
            <person name="Harley J."/>
            <person name="Holt K."/>
            <person name="Panagiotidis G."/>
            <person name="Lovell J."/>
            <person name="Beasley H."/>
            <person name="Henderson C."/>
            <person name="Gordon D."/>
            <person name="Auger K."/>
            <person name="Wright D."/>
            <person name="Collins J."/>
            <person name="Raisen C."/>
            <person name="Dyer L."/>
            <person name="Leung K."/>
            <person name="Robertson L."/>
            <person name="Ambridge K."/>
            <person name="Leongamornlert D."/>
            <person name="McGuire S."/>
            <person name="Gilderthorp R."/>
            <person name="Griffiths C."/>
            <person name="Manthravadi D."/>
            <person name="Nichol S."/>
            <person name="Barker G."/>
            <person name="Whitehead S."/>
            <person name="Kay M."/>
            <person name="Brown J."/>
            <person name="Murnane C."/>
            <person name="Gray E."/>
            <person name="Humphries M."/>
            <person name="Sycamore N."/>
            <person name="Barker D."/>
            <person name="Saunders D."/>
            <person name="Wallis J."/>
            <person name="Babbage A."/>
            <person name="Hammond S."/>
            <person name="Mashreghi-Mohammadi M."/>
            <person name="Barr L."/>
            <person name="Martin S."/>
            <person name="Wray P."/>
            <person name="Ellington A."/>
            <person name="Matthews N."/>
            <person name="Ellwood M."/>
            <person name="Woodmansey R."/>
            <person name="Clark G."/>
            <person name="Cooper J."/>
            <person name="Cooper J."/>
            <person name="Tromans A."/>
            <person name="Grafham D."/>
            <person name="Skuce C."/>
            <person name="Pandian R."/>
            <person name="Andrews R."/>
            <person name="Harrison E."/>
            <person name="Kimberley A."/>
            <person name="Garnett J."/>
            <person name="Fosker N."/>
            <person name="Hall R."/>
            <person name="Garner P."/>
            <person name="Kelly D."/>
            <person name="Bird C."/>
            <person name="Palmer S."/>
            <person name="Gehring I."/>
            <person name="Berger A."/>
            <person name="Dooley C.M."/>
            <person name="Ersan-Urun Z."/>
            <person name="Eser C."/>
            <person name="Geiger H."/>
            <person name="Geisler M."/>
            <person name="Karotki L."/>
            <person name="Kirn A."/>
            <person name="Konantz J."/>
            <person name="Konantz M."/>
            <person name="Oberlander M."/>
            <person name="Rudolph-Geiger S."/>
            <person name="Teucke M."/>
            <person name="Lanz C."/>
            <person name="Raddatz G."/>
            <person name="Osoegawa K."/>
            <person name="Zhu B."/>
            <person name="Rapp A."/>
            <person name="Widaa S."/>
            <person name="Langford C."/>
            <person name="Yang F."/>
            <person name="Schuster S.C."/>
            <person name="Carter N.P."/>
            <person name="Harrow J."/>
            <person name="Ning Z."/>
            <person name="Herrero J."/>
            <person name="Searle S.M."/>
            <person name="Enright A."/>
            <person name="Geisler R."/>
            <person name="Plasterk R.H."/>
            <person name="Lee C."/>
            <person name="Westerfield M."/>
            <person name="de Jong P.J."/>
            <person name="Zon L.I."/>
            <person name="Postlethwait J.H."/>
            <person name="Nusslein-Volhard C."/>
            <person name="Hubbard T.J."/>
            <person name="Roest Crollius H."/>
            <person name="Rogers J."/>
            <person name="Stemple D.L."/>
        </authorList>
    </citation>
    <scope>NUCLEOTIDE SEQUENCE [LARGE SCALE GENOMIC DNA]</scope>
    <source>
        <strain evidence="7 8">Tuebingen</strain>
    </source>
</reference>
<dbReference type="AGR" id="ZFIN:ZDB-GENE-121214-269"/>
<dbReference type="Proteomes" id="UP000000437">
    <property type="component" value="Chromosome 12"/>
</dbReference>
<keyword evidence="1" id="KW-0479">Metal-binding</keyword>
<keyword evidence="2 4" id="KW-0863">Zinc-finger</keyword>
<sequence>MSGNVSNGLRGKSFYLHDVKRHQSVTLTDIINRLGGKVDSFLTKDVNVVVTGIKEAHNDLPVDSSCATGRKQSGTSKPLVCGSRGKALLEKAIHSNDKSQSSVLANARSLGVKVYHVDGFLKIISHLDQKMRTAKKKRSKQIAPQVKAGVLKSPYLKVEDCSRKFRPYYAQTLNFPSMSYSGKCSPFELLRIPQKTDRSKDENPSKDHFGKKKEPTSSCHRLQVPLTASATLRGPTKKSSGYCECCHVAFKDQHEHLESEMHRSFVQKDSNYTEVDQLTATMNANFVCIPNEEVDPTLMKSSAGLSPLHLNHLTEMVQNTVSDNEEFLQTPLVRDCGHLPSITELFTPTLDKTENSPKPIQSLSSFSTHHQNTTSHLYPMQNNCPDAFDHDKAGVYFTCTTKVNEFQPDVLCMDLIQHSVSSIDKNPKSFSSLTSSEAKLNMLTLCSKIPCTTSGGEYDPENQNQSEVAHGHLVCHMPRNLEGACSNTVFSQKLVWNQGLSMCLNSPKILLQGEKDGNLQRCGQFEFDHRLLLSTKKYLQGIVRSPEFGMTYFPLSCFLPFPHLSDSPFPKVNKKKRDRSFTQSPKLAKRRKICHNGMQNPSWDCSTPCKRSSVPSALALAVSKVDFTTKMNNRPGDEISFADQTQTWHSRKKYFTSPSTHCLPNQVGQQDNATSKLGDHVERKIFPEDPVESRVTTHSSELDLPQLVPFYYEDNKLQRHQYNDPPELFPFFFQTPEDNSQASVSKVASSSFVAHSGASVCIESALVPNLTWSPASSESDWDSGLLSWLANAVPLQAKSDKDDMGLLLQKPHTDMQDGSYASRLCSILQPS</sequence>
<accession>E7EYS4</accession>
<dbReference type="AlphaFoldDB" id="E7EYS4"/>
<gene>
    <name evidence="7 9 10" type="primary">dbf4b</name>
</gene>
<dbReference type="Pfam" id="PF07535">
    <property type="entry name" value="zf-DBF"/>
    <property type="match status" value="1"/>
</dbReference>
<dbReference type="ZFIN" id="ZDB-GENE-121214-269">
    <property type="gene designation" value="dbf4b"/>
</dbReference>
<name>E7EYS4_DANRE</name>
<dbReference type="GO" id="GO:1901987">
    <property type="term" value="P:regulation of cell cycle phase transition"/>
    <property type="evidence" value="ECO:0000318"/>
    <property type="project" value="GO_Central"/>
</dbReference>
<dbReference type="InterPro" id="IPR038545">
    <property type="entry name" value="Znf_DBF_sf"/>
</dbReference>
<dbReference type="PANTHER" id="PTHR15375">
    <property type="entry name" value="ACTIVATOR OF S-PHASE KINASE-RELATED"/>
    <property type="match status" value="1"/>
</dbReference>
<dbReference type="Ensembl" id="ENSDART00000152400.2">
    <property type="protein sequence ID" value="ENSDARP00000126927.1"/>
    <property type="gene ID" value="ENSDARG00000086550.4"/>
</dbReference>
<evidence type="ECO:0000313" key="7">
    <source>
        <dbReference type="Ensembl" id="ENSDARP00000126927"/>
    </source>
</evidence>
<accession>A0A8N7UTA7</accession>
<dbReference type="FunFam" id="6.10.250.3410:FF:000001">
    <property type="entry name" value="Protein DBF4 homolog A"/>
    <property type="match status" value="1"/>
</dbReference>
<dbReference type="GO" id="GO:0043539">
    <property type="term" value="F:protein serine/threonine kinase activator activity"/>
    <property type="evidence" value="ECO:0000318"/>
    <property type="project" value="GO_Central"/>
</dbReference>
<dbReference type="OrthoDB" id="21380at2759"/>
<evidence type="ECO:0000256" key="1">
    <source>
        <dbReference type="ARBA" id="ARBA00022723"/>
    </source>
</evidence>
<feature type="region of interest" description="Disordered" evidence="5">
    <location>
        <begin position="192"/>
        <end position="218"/>
    </location>
</feature>
<evidence type="ECO:0000256" key="3">
    <source>
        <dbReference type="ARBA" id="ARBA00022833"/>
    </source>
</evidence>
<dbReference type="OMA" id="FTASTHC"/>
<protein>
    <submittedName>
        <fullName evidence="7">DBF4 zinc finger B</fullName>
    </submittedName>
    <submittedName>
        <fullName evidence="9">Uncharacterized protein dbf4b</fullName>
    </submittedName>
</protein>
<reference evidence="9" key="3">
    <citation type="submission" date="2025-04" db="UniProtKB">
        <authorList>
            <consortium name="RefSeq"/>
        </authorList>
    </citation>
    <scope>IDENTIFICATION</scope>
    <source>
        <strain evidence="9">Tuebingen</strain>
    </source>
</reference>
<dbReference type="GO" id="GO:0008270">
    <property type="term" value="F:zinc ion binding"/>
    <property type="evidence" value="ECO:0007669"/>
    <property type="project" value="UniProtKB-KW"/>
</dbReference>
<feature type="domain" description="DBF4-type" evidence="6">
    <location>
        <begin position="236"/>
        <end position="285"/>
    </location>
</feature>
<evidence type="ECO:0000313" key="8">
    <source>
        <dbReference type="Proteomes" id="UP000000437"/>
    </source>
</evidence>
<dbReference type="SMART" id="SM00586">
    <property type="entry name" value="ZnF_DBF"/>
    <property type="match status" value="1"/>
</dbReference>
<dbReference type="Gene3D" id="6.10.250.3410">
    <property type="entry name" value="DBF zinc finger"/>
    <property type="match status" value="1"/>
</dbReference>
<dbReference type="InterPro" id="IPR051590">
    <property type="entry name" value="Replication_Regulatory_Kinase"/>
</dbReference>
<dbReference type="PaxDb" id="7955-ENSDARP00000126927"/>
<keyword evidence="8" id="KW-1185">Reference proteome</keyword>